<dbReference type="EMBL" id="BA000031">
    <property type="protein sequence ID" value="BAC59947.1"/>
    <property type="molecule type" value="Genomic_DNA"/>
</dbReference>
<sequence length="166" mass="18776">MLCAYFNKPSSNLTGHNMDTGKINILLAELGDSLNLERVTEFEHQMWSLCFSEDNAIDVQFVQEKNEVLVSKSLVVEKDILTADKLQVLLEYNFLYRETGGVQFCINPTTKDILLQIAITADTEISQLANVISQLNELSDTWVQLFQNNTVVDFSQQTGSHPFIQV</sequence>
<reference evidence="1 2" key="1">
    <citation type="journal article" date="2003" name="Lancet">
        <title>Genome sequence of Vibrio parahaemolyticus: a pathogenic mechanism distinct from that of V. cholerae.</title>
        <authorList>
            <person name="Makino K."/>
            <person name="Oshima K."/>
            <person name="Kurokawa K."/>
            <person name="Yokoyama K."/>
            <person name="Uda T."/>
            <person name="Tagomori K."/>
            <person name="Iijima Y."/>
            <person name="Najima M."/>
            <person name="Nakano M."/>
            <person name="Yamashita A."/>
            <person name="Kubota Y."/>
            <person name="Kimura S."/>
            <person name="Yasunaga T."/>
            <person name="Honda T."/>
            <person name="Shinagawa H."/>
            <person name="Hattori M."/>
            <person name="Iida T."/>
        </authorList>
    </citation>
    <scope>NUCLEOTIDE SEQUENCE [LARGE SCALE GENOMIC DNA]</scope>
    <source>
        <strain evidence="2">RIMD 2210633</strain>
    </source>
</reference>
<dbReference type="GO" id="GO:0030254">
    <property type="term" value="P:protein secretion by the type III secretion system"/>
    <property type="evidence" value="ECO:0007669"/>
    <property type="project" value="InterPro"/>
</dbReference>
<name>Q87P34_VIBPA</name>
<dbReference type="CDD" id="cd16364">
    <property type="entry name" value="T3SC_I-like"/>
    <property type="match status" value="1"/>
</dbReference>
<accession>Q87P34</accession>
<gene>
    <name evidence="1" type="ordered locus">VP1684</name>
</gene>
<dbReference type="HOGENOM" id="CLU_152019_0_0_6"/>
<evidence type="ECO:0008006" key="3">
    <source>
        <dbReference type="Google" id="ProtNLM"/>
    </source>
</evidence>
<evidence type="ECO:0000313" key="2">
    <source>
        <dbReference type="Proteomes" id="UP000002493"/>
    </source>
</evidence>
<dbReference type="InterPro" id="IPR010261">
    <property type="entry name" value="Tir_chaperone"/>
</dbReference>
<dbReference type="PATRIC" id="fig|223926.6.peg.1606"/>
<dbReference type="SUPFAM" id="SSF69635">
    <property type="entry name" value="Type III secretory system chaperone-like"/>
    <property type="match status" value="1"/>
</dbReference>
<dbReference type="AlphaFoldDB" id="Q87P34"/>
<dbReference type="KEGG" id="vpa:VP1684"/>
<dbReference type="Pfam" id="PF05932">
    <property type="entry name" value="CesT"/>
    <property type="match status" value="1"/>
</dbReference>
<protein>
    <recommendedName>
        <fullName evidence="3">Type III secretion system chaperone</fullName>
    </recommendedName>
</protein>
<organism evidence="1 2">
    <name type="scientific">Vibrio parahaemolyticus serotype O3:K6 (strain RIMD 2210633)</name>
    <dbReference type="NCBI Taxonomy" id="223926"/>
    <lineage>
        <taxon>Bacteria</taxon>
        <taxon>Pseudomonadati</taxon>
        <taxon>Pseudomonadota</taxon>
        <taxon>Gammaproteobacteria</taxon>
        <taxon>Vibrionales</taxon>
        <taxon>Vibrionaceae</taxon>
        <taxon>Vibrio</taxon>
    </lineage>
</organism>
<dbReference type="Gene3D" id="3.30.1460.10">
    <property type="match status" value="1"/>
</dbReference>
<evidence type="ECO:0000313" key="1">
    <source>
        <dbReference type="EMBL" id="BAC59947.1"/>
    </source>
</evidence>
<proteinExistence type="predicted"/>
<dbReference type="Proteomes" id="UP000002493">
    <property type="component" value="Chromosome 1"/>
</dbReference>